<dbReference type="AlphaFoldDB" id="A0A7S3PL42"/>
<evidence type="ECO:0000313" key="1">
    <source>
        <dbReference type="EMBL" id="CAE0442914.1"/>
    </source>
</evidence>
<dbReference type="EMBL" id="HBIN01017094">
    <property type="protein sequence ID" value="CAE0442914.1"/>
    <property type="molecule type" value="Transcribed_RNA"/>
</dbReference>
<sequence>MVSLLTVAVAGIGGLVAVIAYVGVRKFVIGLLDLYRKFRLFWLKLQGSTPEKEVEARIVTGKAWDEYCDSLKAAGAALVSSGCPTDAFNQAEGYRYLSRLVRCSLENFMECADVHAPKLVAIANGDRAAPVKIGSDNPDNLYQSATISGKIVYRVKVKRGTVAYLGFGTQSGSYGAPGGLSTVDYKEAVEFEMDKDGNFEIVVSSEENKPAGCKNWMKTLSDPESAMLIVRQTYNDHDNEIPATVTIEKLEGQTLPTPVTCEQVDEALKKSALFVGGASFMFARWAKGFQKHVNELPLFDQEVSNKAGGDPNIRYFHSYWRLADDECLVISATPPKVETWNFQLNNHWMESLDYRYYQIHVNMHMAHYRKDKSIRIVIAHSNPAELGLENADAYDWINTTGHNCGTMCFRWIRPENENFPHPKPEVVKFKDLPQIL</sequence>
<evidence type="ECO:0008006" key="2">
    <source>
        <dbReference type="Google" id="ProtNLM"/>
    </source>
</evidence>
<reference evidence="1" key="1">
    <citation type="submission" date="2021-01" db="EMBL/GenBank/DDBJ databases">
        <authorList>
            <person name="Corre E."/>
            <person name="Pelletier E."/>
            <person name="Niang G."/>
            <person name="Scheremetjew M."/>
            <person name="Finn R."/>
            <person name="Kale V."/>
            <person name="Holt S."/>
            <person name="Cochrane G."/>
            <person name="Meng A."/>
            <person name="Brown T."/>
            <person name="Cohen L."/>
        </authorList>
    </citation>
    <scope>NUCLEOTIDE SEQUENCE</scope>
    <source>
        <strain evidence="1">GSBS06</strain>
    </source>
</reference>
<organism evidence="1">
    <name type="scientific">Aplanochytrium stocchinoi</name>
    <dbReference type="NCBI Taxonomy" id="215587"/>
    <lineage>
        <taxon>Eukaryota</taxon>
        <taxon>Sar</taxon>
        <taxon>Stramenopiles</taxon>
        <taxon>Bigyra</taxon>
        <taxon>Labyrinthulomycetes</taxon>
        <taxon>Thraustochytrida</taxon>
        <taxon>Thraustochytriidae</taxon>
        <taxon>Aplanochytrium</taxon>
    </lineage>
</organism>
<name>A0A7S3PL42_9STRA</name>
<proteinExistence type="predicted"/>
<accession>A0A7S3PL42</accession>
<protein>
    <recommendedName>
        <fullName evidence="2">DUF1214 domain-containing protein</fullName>
    </recommendedName>
</protein>
<gene>
    <name evidence="1" type="ORF">ASTO00021_LOCUS13025</name>
</gene>